<name>A0ABX0T408_9MICO</name>
<accession>A0ABX0T408</accession>
<keyword evidence="3" id="KW-1185">Reference proteome</keyword>
<comment type="caution">
    <text evidence="2">The sequence shown here is derived from an EMBL/GenBank/DDBJ whole genome shotgun (WGS) entry which is preliminary data.</text>
</comment>
<gene>
    <name evidence="2" type="ORF">E9228_000830</name>
</gene>
<organism evidence="2 3">
    <name type="scientific">Curtobacterium salicis</name>
    <dbReference type="NCBI Taxonomy" id="1779862"/>
    <lineage>
        <taxon>Bacteria</taxon>
        <taxon>Bacillati</taxon>
        <taxon>Actinomycetota</taxon>
        <taxon>Actinomycetes</taxon>
        <taxon>Micrococcales</taxon>
        <taxon>Microbacteriaceae</taxon>
        <taxon>Curtobacterium</taxon>
    </lineage>
</organism>
<dbReference type="EMBL" id="JAAOYO010000001">
    <property type="protein sequence ID" value="NII40211.1"/>
    <property type="molecule type" value="Genomic_DNA"/>
</dbReference>
<proteinExistence type="predicted"/>
<sequence length="72" mass="8262">MSDDVTPGRYRHFKGGEYQVVLMAKDVETEEPVVVYQALYGEHGHWVRTLADFTAHVSRDGYDGSRFVRLES</sequence>
<feature type="domain" description="DUF1653" evidence="1">
    <location>
        <begin position="8"/>
        <end position="68"/>
    </location>
</feature>
<dbReference type="InterPro" id="IPR037135">
    <property type="entry name" value="DUF1653-like_dom_sf"/>
</dbReference>
<dbReference type="InterPro" id="IPR023387">
    <property type="entry name" value="DUF1653-like_dom"/>
</dbReference>
<dbReference type="Gene3D" id="2.30.30.320">
    <property type="entry name" value="DUF1653-like domain"/>
    <property type="match status" value="1"/>
</dbReference>
<dbReference type="RefSeq" id="WP_166779284.1">
    <property type="nucleotide sequence ID" value="NZ_JAAOYO010000001.1"/>
</dbReference>
<dbReference type="Proteomes" id="UP001318300">
    <property type="component" value="Unassembled WGS sequence"/>
</dbReference>
<reference evidence="2 3" key="1">
    <citation type="submission" date="2020-03" db="EMBL/GenBank/DDBJ databases">
        <title>Above-ground endophytic microbial communities from plants in different locations in the United States.</title>
        <authorList>
            <person name="Frank C."/>
        </authorList>
    </citation>
    <scope>NUCLEOTIDE SEQUENCE [LARGE SCALE GENOMIC DNA]</scope>
    <source>
        <strain evidence="2 3">WW7</strain>
    </source>
</reference>
<protein>
    <recommendedName>
        <fullName evidence="1">DUF1653 domain-containing protein</fullName>
    </recommendedName>
</protein>
<dbReference type="Pfam" id="PF07866">
    <property type="entry name" value="DUF1653"/>
    <property type="match status" value="1"/>
</dbReference>
<evidence type="ECO:0000313" key="3">
    <source>
        <dbReference type="Proteomes" id="UP001318300"/>
    </source>
</evidence>
<evidence type="ECO:0000259" key="1">
    <source>
        <dbReference type="Pfam" id="PF07866"/>
    </source>
</evidence>
<evidence type="ECO:0000313" key="2">
    <source>
        <dbReference type="EMBL" id="NII40211.1"/>
    </source>
</evidence>